<dbReference type="VEuPathDB" id="FungiDB:BO97DRAFT_405203"/>
<organism evidence="4 5">
    <name type="scientific">Aspergillus homomorphus (strain CBS 101889)</name>
    <dbReference type="NCBI Taxonomy" id="1450537"/>
    <lineage>
        <taxon>Eukaryota</taxon>
        <taxon>Fungi</taxon>
        <taxon>Dikarya</taxon>
        <taxon>Ascomycota</taxon>
        <taxon>Pezizomycotina</taxon>
        <taxon>Eurotiomycetes</taxon>
        <taxon>Eurotiomycetidae</taxon>
        <taxon>Eurotiales</taxon>
        <taxon>Aspergillaceae</taxon>
        <taxon>Aspergillus</taxon>
        <taxon>Aspergillus subgen. Circumdati</taxon>
    </lineage>
</organism>
<evidence type="ECO:0000259" key="3">
    <source>
        <dbReference type="SMART" id="SM00563"/>
    </source>
</evidence>
<dbReference type="GO" id="GO:0016287">
    <property type="term" value="F:glycerone-phosphate O-acyltransferase activity"/>
    <property type="evidence" value="ECO:0007669"/>
    <property type="project" value="TreeGrafter"/>
</dbReference>
<dbReference type="SUPFAM" id="SSF69593">
    <property type="entry name" value="Glycerol-3-phosphate (1)-acyltransferase"/>
    <property type="match status" value="1"/>
</dbReference>
<feature type="domain" description="Phospholipid/glycerol acyltransferase" evidence="3">
    <location>
        <begin position="44"/>
        <end position="263"/>
    </location>
</feature>
<evidence type="ECO:0000256" key="1">
    <source>
        <dbReference type="SAM" id="MobiDB-lite"/>
    </source>
</evidence>
<feature type="transmembrane region" description="Helical" evidence="2">
    <location>
        <begin position="6"/>
        <end position="26"/>
    </location>
</feature>
<evidence type="ECO:0000313" key="4">
    <source>
        <dbReference type="EMBL" id="RAL12987.1"/>
    </source>
</evidence>
<dbReference type="InterPro" id="IPR002123">
    <property type="entry name" value="Plipid/glycerol_acylTrfase"/>
</dbReference>
<dbReference type="InterPro" id="IPR052744">
    <property type="entry name" value="GPAT/DAPAT"/>
</dbReference>
<evidence type="ECO:0000313" key="5">
    <source>
        <dbReference type="Proteomes" id="UP000248961"/>
    </source>
</evidence>
<dbReference type="SMART" id="SM00563">
    <property type="entry name" value="PlsC"/>
    <property type="match status" value="1"/>
</dbReference>
<keyword evidence="5" id="KW-1185">Reference proteome</keyword>
<dbReference type="OrthoDB" id="2427554at2759"/>
<dbReference type="Proteomes" id="UP000248961">
    <property type="component" value="Unassembled WGS sequence"/>
</dbReference>
<dbReference type="EMBL" id="KZ824281">
    <property type="protein sequence ID" value="RAL12987.1"/>
    <property type="molecule type" value="Genomic_DNA"/>
</dbReference>
<feature type="transmembrane region" description="Helical" evidence="2">
    <location>
        <begin position="517"/>
        <end position="538"/>
    </location>
</feature>
<dbReference type="GO" id="GO:0004366">
    <property type="term" value="F:glycerol-3-phosphate O-acyltransferase activity"/>
    <property type="evidence" value="ECO:0007669"/>
    <property type="project" value="TreeGrafter"/>
</dbReference>
<gene>
    <name evidence="4" type="ORF">BO97DRAFT_405203</name>
</gene>
<feature type="compositionally biased region" description="Acidic residues" evidence="1">
    <location>
        <begin position="683"/>
        <end position="692"/>
    </location>
</feature>
<evidence type="ECO:0000256" key="2">
    <source>
        <dbReference type="SAM" id="Phobius"/>
    </source>
</evidence>
<keyword evidence="2" id="KW-0812">Transmembrane</keyword>
<feature type="region of interest" description="Disordered" evidence="1">
    <location>
        <begin position="667"/>
        <end position="703"/>
    </location>
</feature>
<feature type="transmembrane region" description="Helical" evidence="2">
    <location>
        <begin position="408"/>
        <end position="433"/>
    </location>
</feature>
<feature type="region of interest" description="Disordered" evidence="1">
    <location>
        <begin position="604"/>
        <end position="636"/>
    </location>
</feature>
<keyword evidence="4" id="KW-0808">Transferase</keyword>
<sequence length="715" mass="80211">MARRYMIPWLYDLGVWIFTLCLDIFFREVYSRGAWRIPKRGPVIIVAAPHANQFVDSILLMRIMKHYAGRRISFLIADKSMREPYIGTMAGCMGALPVVRSMDHVKPAKGEIYLPDPENDPTLLKGRDCDFTSDQFMVGGTIILPRVGKSSPEQQAIEEIIDANTIRLRKPFKTFDKDHPLHDALRKGTPFKIAPHIDQSKMFDAVYRELIAGGCIGIFPEGGSHDRPSLLPLKAGVAIIALGTLAMDPNCGLSIIPCGMNYFHPNKFRSRAVVEFGNPVQVHPDQIEAFKAGGNSKRNAVGSLLETITEALTTVTQQAPDHETLMVIQATRRLYKPLRMKLPLPVVIELNRRLLKGYTQFKDEPKVLQLKKAIFDYNRRLRAVGIRDHQVEWGDVKHRPWWLVLGTLLYRVGELLTLAIGTLPSVALFWPVFVTAKVVSVKKKRAALANSVVKLEGRDVVGSWKILVAMGLAPALYTWYTVIVTIWLHYCRHDGFYASVVPWWLNARTYIPDSIPLALFSIFFFGLMISVSFAGLRIGEIGIDVLKSLPPLLVALNPRSASSLAKLRAERQALSAKVVDVIDNFAPEIFPDFESEKLIDHGHPGDDAYQSRLKSMPPSEPESRNRSASRNGRSRSRSAGFNLYETFLKPLSIKSKDDLGEVNRRIRDSMQERGRQRVRAEYDQDGAEEDVVSLDGSASVGSGDLVVVEEMKKTK</sequence>
<keyword evidence="2" id="KW-0472">Membrane</keyword>
<dbReference type="PANTHER" id="PTHR31605:SF0">
    <property type="entry name" value="GLYCEROL-3-PHOSPHATE O-ACYLTRANSFERASE 1"/>
    <property type="match status" value="1"/>
</dbReference>
<dbReference type="RefSeq" id="XP_025552141.1">
    <property type="nucleotide sequence ID" value="XM_025695135.1"/>
</dbReference>
<name>A0A395HZ66_ASPHC</name>
<dbReference type="GO" id="GO:0008654">
    <property type="term" value="P:phospholipid biosynthetic process"/>
    <property type="evidence" value="ECO:0007669"/>
    <property type="project" value="TreeGrafter"/>
</dbReference>
<proteinExistence type="predicted"/>
<dbReference type="AlphaFoldDB" id="A0A395HZ66"/>
<keyword evidence="2" id="KW-1133">Transmembrane helix</keyword>
<dbReference type="PANTHER" id="PTHR31605">
    <property type="entry name" value="GLYCEROL-3-PHOSPHATE O-ACYLTRANSFERASE 1"/>
    <property type="match status" value="1"/>
</dbReference>
<dbReference type="STRING" id="1450537.A0A395HZ66"/>
<feature type="compositionally biased region" description="Basic and acidic residues" evidence="1">
    <location>
        <begin position="667"/>
        <end position="682"/>
    </location>
</feature>
<keyword evidence="4" id="KW-0012">Acyltransferase</keyword>
<protein>
    <submittedName>
        <fullName evidence="4">Glycerol-3-phosphate acyltransferase Sct1</fullName>
    </submittedName>
</protein>
<dbReference type="GeneID" id="37199424"/>
<feature type="transmembrane region" description="Helical" evidence="2">
    <location>
        <begin position="466"/>
        <end position="488"/>
    </location>
</feature>
<accession>A0A395HZ66</accession>
<reference evidence="4 5" key="1">
    <citation type="submission" date="2018-02" db="EMBL/GenBank/DDBJ databases">
        <title>The genomes of Aspergillus section Nigri reveals drivers in fungal speciation.</title>
        <authorList>
            <consortium name="DOE Joint Genome Institute"/>
            <person name="Vesth T.C."/>
            <person name="Nybo J."/>
            <person name="Theobald S."/>
            <person name="Brandl J."/>
            <person name="Frisvad J.C."/>
            <person name="Nielsen K.F."/>
            <person name="Lyhne E.K."/>
            <person name="Kogle M.E."/>
            <person name="Kuo A."/>
            <person name="Riley R."/>
            <person name="Clum A."/>
            <person name="Nolan M."/>
            <person name="Lipzen A."/>
            <person name="Salamov A."/>
            <person name="Henrissat B."/>
            <person name="Wiebenga A."/>
            <person name="De vries R.P."/>
            <person name="Grigoriev I.V."/>
            <person name="Mortensen U.H."/>
            <person name="Andersen M.R."/>
            <person name="Baker S.E."/>
        </authorList>
    </citation>
    <scope>NUCLEOTIDE SEQUENCE [LARGE SCALE GENOMIC DNA]</scope>
    <source>
        <strain evidence="4 5">CBS 101889</strain>
    </source>
</reference>